<dbReference type="InterPro" id="IPR013897">
    <property type="entry name" value="Duc1"/>
</dbReference>
<dbReference type="PANTHER" id="PTHR34826">
    <property type="entry name" value="UPF0590 PROTEIN C409.17C"/>
    <property type="match status" value="1"/>
</dbReference>
<dbReference type="Proteomes" id="UP001176521">
    <property type="component" value="Unassembled WGS sequence"/>
</dbReference>
<comment type="caution">
    <text evidence="2">The sequence shown here is derived from an EMBL/GenBank/DDBJ whole genome shotgun (WGS) entry which is preliminary data.</text>
</comment>
<dbReference type="Pfam" id="PF08588">
    <property type="entry name" value="Duc1"/>
    <property type="match status" value="1"/>
</dbReference>
<reference evidence="2" key="1">
    <citation type="journal article" date="2023" name="PhytoFront">
        <title>Draft Genome Resources of Seven Strains of Tilletia horrida, Causal Agent of Kernel Smut of Rice.</title>
        <authorList>
            <person name="Khanal S."/>
            <person name="Antony Babu S."/>
            <person name="Zhou X.G."/>
        </authorList>
    </citation>
    <scope>NUCLEOTIDE SEQUENCE</scope>
    <source>
        <strain evidence="2">TX3</strain>
    </source>
</reference>
<dbReference type="EMBL" id="JAPDMQ010000193">
    <property type="protein sequence ID" value="KAK0531174.1"/>
    <property type="molecule type" value="Genomic_DNA"/>
</dbReference>
<evidence type="ECO:0000259" key="1">
    <source>
        <dbReference type="Pfam" id="PF08588"/>
    </source>
</evidence>
<dbReference type="PANTHER" id="PTHR34826:SF2">
    <property type="entry name" value="UPF0590 PROTEIN C409.17C"/>
    <property type="match status" value="1"/>
</dbReference>
<accession>A0AAN6GDH2</accession>
<sequence length="318" mass="35281">MPPSLKVSVGSSVEDLKPVKVNDDSAPAVVSTDAFQGRIAIRVKNYHGYAPEGSEPKRDSKYFTGDGYGKHMTWSIQIQGRFLEEVSTDDVVFGNQFDKPIKQLLPYGTSIALKAAPLIDPTLKFDLYAEEPWAFSPLIGTMYRVQVNRLPSEPSGSSADELFKSKDWPVFPSAEANGKESAQAYVEDDTSALFYRADKPDELDEETGADVGTVHNLRGSSAAGSDANPHAEKTRASFFHTEAARKRVKFTPRDVVTADFANGFLDFNDLAVILPYTGGMKFDLKRMWDGRPVRYFCKNQSNGKVYFVIEFNIMELDG</sequence>
<keyword evidence="3" id="KW-1185">Reference proteome</keyword>
<name>A0AAN6GDH2_9BASI</name>
<organism evidence="2 3">
    <name type="scientific">Tilletia horrida</name>
    <dbReference type="NCBI Taxonomy" id="155126"/>
    <lineage>
        <taxon>Eukaryota</taxon>
        <taxon>Fungi</taxon>
        <taxon>Dikarya</taxon>
        <taxon>Basidiomycota</taxon>
        <taxon>Ustilaginomycotina</taxon>
        <taxon>Exobasidiomycetes</taxon>
        <taxon>Tilletiales</taxon>
        <taxon>Tilletiaceae</taxon>
        <taxon>Tilletia</taxon>
    </lineage>
</organism>
<evidence type="ECO:0000313" key="2">
    <source>
        <dbReference type="EMBL" id="KAK0531174.1"/>
    </source>
</evidence>
<evidence type="ECO:0000313" key="3">
    <source>
        <dbReference type="Proteomes" id="UP001176521"/>
    </source>
</evidence>
<protein>
    <recommendedName>
        <fullName evidence="1">Domain of unknown function at the cortex 1 domain-containing protein</fullName>
    </recommendedName>
</protein>
<proteinExistence type="predicted"/>
<dbReference type="AlphaFoldDB" id="A0AAN6GDH2"/>
<feature type="domain" description="Domain of unknown function at the cortex 1" evidence="1">
    <location>
        <begin position="5"/>
        <end position="313"/>
    </location>
</feature>
<gene>
    <name evidence="2" type="ORF">OC842_003694</name>
</gene>